<keyword evidence="1 4" id="KW-0645">Protease</keyword>
<sequence length="302" mass="33199">MGKLNMPRTDLALEVRETFPEDDVEIQGVILKEEYNKKKDIKVTTVTIKDERGSKAMGKPIGTYITIEAVKLDEKDESFQEPISKEIAKYIRQLAGEVSGKEILIAGLGNREVTPDALGPQVVDNLLVTRHLKKEYGQEFLEKNKMGNISAIAPGVMAQTGMETSEILRGIIKETMPKLIVVIDALAARSVSRVNKTIQITDTGISPGSGVGNNRRALNKESLGVDVIALGIPTVVDAATIVMDSMEHFMQGQGFAEQEINQFTREVGEQSMRNMFVTPKNIDEAVKQISYTVSEALNQCFA</sequence>
<accession>A0A1M7YN86</accession>
<dbReference type="PIRSF" id="PIRSF019549">
    <property type="entry name" value="Peptidase_A25"/>
    <property type="match status" value="1"/>
</dbReference>
<dbReference type="EMBL" id="FRFD01000016">
    <property type="protein sequence ID" value="SHO54006.1"/>
    <property type="molecule type" value="Genomic_DNA"/>
</dbReference>
<dbReference type="Proteomes" id="UP000184612">
    <property type="component" value="Unassembled WGS sequence"/>
</dbReference>
<dbReference type="SUPFAM" id="SSF53163">
    <property type="entry name" value="HybD-like"/>
    <property type="match status" value="1"/>
</dbReference>
<dbReference type="InterPro" id="IPR005080">
    <property type="entry name" value="Peptidase_A25"/>
</dbReference>
<dbReference type="EC" id="3.4.24.78" evidence="4"/>
<feature type="chain" id="PRO_5023568399" description="Germination protease" evidence="4">
    <location>
        <begin position="11"/>
        <end position="302"/>
    </location>
</feature>
<dbReference type="STRING" id="1121345.SAMN02745217_04443"/>
<dbReference type="GO" id="GO:0004222">
    <property type="term" value="F:metalloendopeptidase activity"/>
    <property type="evidence" value="ECO:0007669"/>
    <property type="project" value="UniProtKB-UniRule"/>
</dbReference>
<comment type="subunit">
    <text evidence="4">Homotetramer.</text>
</comment>
<keyword evidence="6" id="KW-1185">Reference proteome</keyword>
<dbReference type="GO" id="GO:0009847">
    <property type="term" value="P:spore germination"/>
    <property type="evidence" value="ECO:0007669"/>
    <property type="project" value="UniProtKB-UniRule"/>
</dbReference>
<dbReference type="HAMAP" id="MF_00626">
    <property type="entry name" value="Germination_prot"/>
    <property type="match status" value="1"/>
</dbReference>
<comment type="catalytic activity">
    <reaction evidence="4">
        <text>Endopeptidase action with P4 Glu or Asp, P1 preferably Glu &gt; Asp, P1' hydrophobic and P2' Ala.</text>
        <dbReference type="EC" id="3.4.24.78"/>
    </reaction>
</comment>
<dbReference type="Gene3D" id="3.40.50.1450">
    <property type="entry name" value="HybD-like"/>
    <property type="match status" value="1"/>
</dbReference>
<dbReference type="AlphaFoldDB" id="A0A1M7YN86"/>
<comment type="function">
    <text evidence="4">Initiates the rapid degradation of small, acid-soluble proteins during spore germination.</text>
</comment>
<name>A0A1M7YN86_9FIRM</name>
<dbReference type="RefSeq" id="WP_073591069.1">
    <property type="nucleotide sequence ID" value="NZ_FRFD01000016.1"/>
</dbReference>
<protein>
    <recommendedName>
        <fullName evidence="4">Germination protease</fullName>
        <ecNumber evidence="4">3.4.24.78</ecNumber>
    </recommendedName>
    <alternativeName>
        <fullName evidence="4">GPR endopeptidase</fullName>
    </alternativeName>
    <alternativeName>
        <fullName evidence="4">Germination proteinase</fullName>
    </alternativeName>
    <alternativeName>
        <fullName evidence="4">Spore protease</fullName>
    </alternativeName>
</protein>
<organism evidence="5 6">
    <name type="scientific">Anaerocolumna xylanovorans DSM 12503</name>
    <dbReference type="NCBI Taxonomy" id="1121345"/>
    <lineage>
        <taxon>Bacteria</taxon>
        <taxon>Bacillati</taxon>
        <taxon>Bacillota</taxon>
        <taxon>Clostridia</taxon>
        <taxon>Lachnospirales</taxon>
        <taxon>Lachnospiraceae</taxon>
        <taxon>Anaerocolumna</taxon>
    </lineage>
</organism>
<dbReference type="GO" id="GO:0006508">
    <property type="term" value="P:proteolysis"/>
    <property type="evidence" value="ECO:0007669"/>
    <property type="project" value="UniProtKB-UniRule"/>
</dbReference>
<dbReference type="NCBIfam" id="TIGR01441">
    <property type="entry name" value="GPR"/>
    <property type="match status" value="1"/>
</dbReference>
<dbReference type="OrthoDB" id="9777293at2"/>
<gene>
    <name evidence="4" type="primary">gpr</name>
    <name evidence="5" type="ORF">SAMN02745217_04443</name>
</gene>
<reference evidence="5 6" key="1">
    <citation type="submission" date="2016-12" db="EMBL/GenBank/DDBJ databases">
        <authorList>
            <person name="Song W.-J."/>
            <person name="Kurnit D.M."/>
        </authorList>
    </citation>
    <scope>NUCLEOTIDE SEQUENCE [LARGE SCALE GENOMIC DNA]</scope>
    <source>
        <strain evidence="5 6">DSM 12503</strain>
    </source>
</reference>
<evidence type="ECO:0000313" key="5">
    <source>
        <dbReference type="EMBL" id="SHO54006.1"/>
    </source>
</evidence>
<feature type="propeptide" id="PRO_5009990311" evidence="4">
    <location>
        <begin position="1"/>
        <end position="10"/>
    </location>
</feature>
<keyword evidence="2 4" id="KW-0378">Hydrolase</keyword>
<evidence type="ECO:0000256" key="1">
    <source>
        <dbReference type="ARBA" id="ARBA00022670"/>
    </source>
</evidence>
<keyword evidence="3 4" id="KW-0865">Zymogen</keyword>
<proteinExistence type="inferred from homology"/>
<evidence type="ECO:0000256" key="2">
    <source>
        <dbReference type="ARBA" id="ARBA00022801"/>
    </source>
</evidence>
<dbReference type="Pfam" id="PF03418">
    <property type="entry name" value="Peptidase_A25"/>
    <property type="match status" value="1"/>
</dbReference>
<evidence type="ECO:0000313" key="6">
    <source>
        <dbReference type="Proteomes" id="UP000184612"/>
    </source>
</evidence>
<evidence type="ECO:0000256" key="4">
    <source>
        <dbReference type="HAMAP-Rule" id="MF_00626"/>
    </source>
</evidence>
<comment type="PTM">
    <text evidence="4">Autoproteolytically processed. The inactive tetrameric zymogen termed p46 autoprocesses to a smaller form termed p41, which is active only during spore germination.</text>
</comment>
<evidence type="ECO:0000256" key="3">
    <source>
        <dbReference type="ARBA" id="ARBA00023145"/>
    </source>
</evidence>
<dbReference type="InterPro" id="IPR023430">
    <property type="entry name" value="Pept_HybD-like_dom_sf"/>
</dbReference>
<comment type="similarity">
    <text evidence="4">Belongs to the peptidase A25 family.</text>
</comment>